<sequence>MTDIEKQIEAMGYEIRVSDMSNEYIVYENKKSDQEVILEWDYEDQYCMMHSQTISREKDWIGQTHQMPMPLTICEAEIFMARLKELRES</sequence>
<evidence type="ECO:0000313" key="2">
    <source>
        <dbReference type="Proteomes" id="UP000095621"/>
    </source>
</evidence>
<proteinExistence type="predicted"/>
<evidence type="ECO:0000313" key="1">
    <source>
        <dbReference type="EMBL" id="CUQ77107.1"/>
    </source>
</evidence>
<organism evidence="1 2">
    <name type="scientific">Lachnospira eligens</name>
    <dbReference type="NCBI Taxonomy" id="39485"/>
    <lineage>
        <taxon>Bacteria</taxon>
        <taxon>Bacillati</taxon>
        <taxon>Bacillota</taxon>
        <taxon>Clostridia</taxon>
        <taxon>Lachnospirales</taxon>
        <taxon>Lachnospiraceae</taxon>
        <taxon>Lachnospira</taxon>
    </lineage>
</organism>
<reference evidence="1 2" key="1">
    <citation type="submission" date="2015-09" db="EMBL/GenBank/DDBJ databases">
        <authorList>
            <consortium name="Pathogen Informatics"/>
        </authorList>
    </citation>
    <scope>NUCLEOTIDE SEQUENCE [LARGE SCALE GENOMIC DNA]</scope>
    <source>
        <strain evidence="1 2">2789STDY5834875</strain>
    </source>
</reference>
<dbReference type="RefSeq" id="WP_055215550.1">
    <property type="nucleotide sequence ID" value="NZ_CZBU01000003.1"/>
</dbReference>
<gene>
    <name evidence="1" type="ORF">ERS852490_01396</name>
</gene>
<accession>A0A174YU97</accession>
<name>A0A174YU97_9FIRM</name>
<protein>
    <submittedName>
        <fullName evidence="1">Uncharacterized protein</fullName>
    </submittedName>
</protein>
<dbReference type="AlphaFoldDB" id="A0A174YU97"/>
<dbReference type="Proteomes" id="UP000095621">
    <property type="component" value="Unassembled WGS sequence"/>
</dbReference>
<dbReference type="EMBL" id="CZBU01000003">
    <property type="protein sequence ID" value="CUQ77107.1"/>
    <property type="molecule type" value="Genomic_DNA"/>
</dbReference>